<protein>
    <submittedName>
        <fullName evidence="6">LysR family transcriptional regulator</fullName>
    </submittedName>
</protein>
<keyword evidence="4" id="KW-0804">Transcription</keyword>
<dbReference type="PANTHER" id="PTHR30579">
    <property type="entry name" value="TRANSCRIPTIONAL REGULATOR"/>
    <property type="match status" value="1"/>
</dbReference>
<keyword evidence="3" id="KW-0238">DNA-binding</keyword>
<dbReference type="Proteomes" id="UP000761264">
    <property type="component" value="Unassembled WGS sequence"/>
</dbReference>
<proteinExistence type="inferred from homology"/>
<dbReference type="PANTHER" id="PTHR30579:SF3">
    <property type="entry name" value="TRANSCRIPTIONAL REGULATORY PROTEIN"/>
    <property type="match status" value="1"/>
</dbReference>
<evidence type="ECO:0000256" key="4">
    <source>
        <dbReference type="ARBA" id="ARBA00023163"/>
    </source>
</evidence>
<sequence>MDWDNLKVALAISRLGSLTQAAQALGIDQSTAGRRLSALEGDLGVILFVRSKTGFALTDAGETAIKQAVEVERRIERLMDEVTPSDEGPVGFVRLLGNAWTMDRLARTVMAPFMAAHPRLDLRIMTLTPRSRVRGEASLSLWFEVEPRDGEFAVKLGEVPYAVYRSRDSEAADLGWITFYDEDALRPSIASVHRRLRTRGDRQRVTATDAGIMLSAIRSGVGKGLLPMCIAEEDEQLVRTKEGEPEFVRTLHLHAHPDTIEAARVQATIRWLRESFPAVFQPAQ</sequence>
<dbReference type="SUPFAM" id="SSF46785">
    <property type="entry name" value="Winged helix' DNA-binding domain"/>
    <property type="match status" value="1"/>
</dbReference>
<keyword evidence="7" id="KW-1185">Reference proteome</keyword>
<dbReference type="PROSITE" id="PS50931">
    <property type="entry name" value="HTH_LYSR"/>
    <property type="match status" value="1"/>
</dbReference>
<dbReference type="InterPro" id="IPR000847">
    <property type="entry name" value="LysR_HTH_N"/>
</dbReference>
<dbReference type="Gene3D" id="1.10.10.10">
    <property type="entry name" value="Winged helix-like DNA-binding domain superfamily/Winged helix DNA-binding domain"/>
    <property type="match status" value="1"/>
</dbReference>
<dbReference type="Pfam" id="PF03466">
    <property type="entry name" value="LysR_substrate"/>
    <property type="match status" value="1"/>
</dbReference>
<dbReference type="SUPFAM" id="SSF53850">
    <property type="entry name" value="Periplasmic binding protein-like II"/>
    <property type="match status" value="1"/>
</dbReference>
<dbReference type="EMBL" id="JAAQPH010000009">
    <property type="protein sequence ID" value="NIA69585.1"/>
    <property type="molecule type" value="Genomic_DNA"/>
</dbReference>
<comment type="caution">
    <text evidence="6">The sequence shown here is derived from an EMBL/GenBank/DDBJ whole genome shotgun (WGS) entry which is preliminary data.</text>
</comment>
<accession>A0A967KCB9</accession>
<dbReference type="GO" id="GO:0003677">
    <property type="term" value="F:DNA binding"/>
    <property type="evidence" value="ECO:0007669"/>
    <property type="project" value="UniProtKB-KW"/>
</dbReference>
<dbReference type="InterPro" id="IPR036388">
    <property type="entry name" value="WH-like_DNA-bd_sf"/>
</dbReference>
<keyword evidence="2" id="KW-0805">Transcription regulation</keyword>
<evidence type="ECO:0000256" key="2">
    <source>
        <dbReference type="ARBA" id="ARBA00023015"/>
    </source>
</evidence>
<dbReference type="InterPro" id="IPR005119">
    <property type="entry name" value="LysR_subst-bd"/>
</dbReference>
<feature type="domain" description="HTH lysR-type" evidence="5">
    <location>
        <begin position="1"/>
        <end position="58"/>
    </location>
</feature>
<reference evidence="6" key="1">
    <citation type="submission" date="2020-03" db="EMBL/GenBank/DDBJ databases">
        <title>Genome of Pelagibius litoralis DSM 21314T.</title>
        <authorList>
            <person name="Wang G."/>
        </authorList>
    </citation>
    <scope>NUCLEOTIDE SEQUENCE</scope>
    <source>
        <strain evidence="6">DSM 21314</strain>
    </source>
</reference>
<dbReference type="GO" id="GO:0003700">
    <property type="term" value="F:DNA-binding transcription factor activity"/>
    <property type="evidence" value="ECO:0007669"/>
    <property type="project" value="InterPro"/>
</dbReference>
<gene>
    <name evidence="6" type="ORF">HBA54_13365</name>
</gene>
<name>A0A967KCB9_9PROT</name>
<dbReference type="AlphaFoldDB" id="A0A967KCB9"/>
<dbReference type="InterPro" id="IPR050176">
    <property type="entry name" value="LTTR"/>
</dbReference>
<comment type="similarity">
    <text evidence="1">Belongs to the LysR transcriptional regulatory family.</text>
</comment>
<evidence type="ECO:0000256" key="3">
    <source>
        <dbReference type="ARBA" id="ARBA00023125"/>
    </source>
</evidence>
<dbReference type="Pfam" id="PF00126">
    <property type="entry name" value="HTH_1"/>
    <property type="match status" value="1"/>
</dbReference>
<evidence type="ECO:0000313" key="6">
    <source>
        <dbReference type="EMBL" id="NIA69585.1"/>
    </source>
</evidence>
<dbReference type="InterPro" id="IPR036390">
    <property type="entry name" value="WH_DNA-bd_sf"/>
</dbReference>
<evidence type="ECO:0000256" key="1">
    <source>
        <dbReference type="ARBA" id="ARBA00009437"/>
    </source>
</evidence>
<evidence type="ECO:0000313" key="7">
    <source>
        <dbReference type="Proteomes" id="UP000761264"/>
    </source>
</evidence>
<organism evidence="6 7">
    <name type="scientific">Pelagibius litoralis</name>
    <dbReference type="NCBI Taxonomy" id="374515"/>
    <lineage>
        <taxon>Bacteria</taxon>
        <taxon>Pseudomonadati</taxon>
        <taxon>Pseudomonadota</taxon>
        <taxon>Alphaproteobacteria</taxon>
        <taxon>Rhodospirillales</taxon>
        <taxon>Rhodovibrionaceae</taxon>
        <taxon>Pelagibius</taxon>
    </lineage>
</organism>
<dbReference type="PRINTS" id="PR00039">
    <property type="entry name" value="HTHLYSR"/>
</dbReference>
<evidence type="ECO:0000259" key="5">
    <source>
        <dbReference type="PROSITE" id="PS50931"/>
    </source>
</evidence>
<dbReference type="RefSeq" id="WP_167225325.1">
    <property type="nucleotide sequence ID" value="NZ_JAAQPH010000009.1"/>
</dbReference>
<dbReference type="Gene3D" id="3.40.190.290">
    <property type="match status" value="1"/>
</dbReference>